<name>A0A5B7CYI9_PORTR</name>
<dbReference type="AlphaFoldDB" id="A0A5B7CYI9"/>
<proteinExistence type="predicted"/>
<gene>
    <name evidence="2" type="ORF">E2C01_007579</name>
</gene>
<accession>A0A5B7CYI9</accession>
<evidence type="ECO:0000313" key="3">
    <source>
        <dbReference type="Proteomes" id="UP000324222"/>
    </source>
</evidence>
<reference evidence="2 3" key="1">
    <citation type="submission" date="2019-05" db="EMBL/GenBank/DDBJ databases">
        <title>Another draft genome of Portunus trituberculatus and its Hox gene families provides insights of decapod evolution.</title>
        <authorList>
            <person name="Jeong J.-H."/>
            <person name="Song I."/>
            <person name="Kim S."/>
            <person name="Choi T."/>
            <person name="Kim D."/>
            <person name="Ryu S."/>
            <person name="Kim W."/>
        </authorList>
    </citation>
    <scope>NUCLEOTIDE SEQUENCE [LARGE SCALE GENOMIC DNA]</scope>
    <source>
        <tissue evidence="2">Muscle</tissue>
    </source>
</reference>
<feature type="compositionally biased region" description="Polar residues" evidence="1">
    <location>
        <begin position="30"/>
        <end position="41"/>
    </location>
</feature>
<dbReference type="Proteomes" id="UP000324222">
    <property type="component" value="Unassembled WGS sequence"/>
</dbReference>
<evidence type="ECO:0000313" key="2">
    <source>
        <dbReference type="EMBL" id="MPC14802.1"/>
    </source>
</evidence>
<organism evidence="2 3">
    <name type="scientific">Portunus trituberculatus</name>
    <name type="common">Swimming crab</name>
    <name type="synonym">Neptunus trituberculatus</name>
    <dbReference type="NCBI Taxonomy" id="210409"/>
    <lineage>
        <taxon>Eukaryota</taxon>
        <taxon>Metazoa</taxon>
        <taxon>Ecdysozoa</taxon>
        <taxon>Arthropoda</taxon>
        <taxon>Crustacea</taxon>
        <taxon>Multicrustacea</taxon>
        <taxon>Malacostraca</taxon>
        <taxon>Eumalacostraca</taxon>
        <taxon>Eucarida</taxon>
        <taxon>Decapoda</taxon>
        <taxon>Pleocyemata</taxon>
        <taxon>Brachyura</taxon>
        <taxon>Eubrachyura</taxon>
        <taxon>Portunoidea</taxon>
        <taxon>Portunidae</taxon>
        <taxon>Portuninae</taxon>
        <taxon>Portunus</taxon>
    </lineage>
</organism>
<dbReference type="EMBL" id="VSRR010000380">
    <property type="protein sequence ID" value="MPC14802.1"/>
    <property type="molecule type" value="Genomic_DNA"/>
</dbReference>
<feature type="compositionally biased region" description="Low complexity" evidence="1">
    <location>
        <begin position="58"/>
        <end position="70"/>
    </location>
</feature>
<comment type="caution">
    <text evidence="2">The sequence shown here is derived from an EMBL/GenBank/DDBJ whole genome shotgun (WGS) entry which is preliminary data.</text>
</comment>
<feature type="region of interest" description="Disordered" evidence="1">
    <location>
        <begin position="30"/>
        <end position="70"/>
    </location>
</feature>
<keyword evidence="3" id="KW-1185">Reference proteome</keyword>
<sequence length="70" mass="7752">MTGAHHIAVAHQRPRHSWQWRSLSRQVYRNPTLATPGTTLPSPEPRAPCRVGGEGRRGQLLLGSEGEQSE</sequence>
<protein>
    <submittedName>
        <fullName evidence="2">Uncharacterized protein</fullName>
    </submittedName>
</protein>
<evidence type="ECO:0000256" key="1">
    <source>
        <dbReference type="SAM" id="MobiDB-lite"/>
    </source>
</evidence>